<evidence type="ECO:0000313" key="2">
    <source>
        <dbReference type="EMBL" id="QIX00982.1"/>
    </source>
</evidence>
<evidence type="ECO:0000313" key="3">
    <source>
        <dbReference type="Proteomes" id="UP000503462"/>
    </source>
</evidence>
<feature type="compositionally biased region" description="Polar residues" evidence="1">
    <location>
        <begin position="328"/>
        <end position="362"/>
    </location>
</feature>
<evidence type="ECO:0000256" key="1">
    <source>
        <dbReference type="SAM" id="MobiDB-lite"/>
    </source>
</evidence>
<feature type="region of interest" description="Disordered" evidence="1">
    <location>
        <begin position="134"/>
        <end position="169"/>
    </location>
</feature>
<feature type="region of interest" description="Disordered" evidence="1">
    <location>
        <begin position="327"/>
        <end position="362"/>
    </location>
</feature>
<dbReference type="EMBL" id="CP051142">
    <property type="protein sequence ID" value="QIX00982.1"/>
    <property type="molecule type" value="Genomic_DNA"/>
</dbReference>
<accession>A0A6H0Y1T2</accession>
<dbReference type="Proteomes" id="UP000503462">
    <property type="component" value="Chromosome 4"/>
</dbReference>
<reference evidence="2 3" key="1">
    <citation type="journal article" date="2016" name="Sci. Rep.">
        <title>Peltaster fructicola genome reveals evolution from an invasive phytopathogen to an ectophytic parasite.</title>
        <authorList>
            <person name="Xu C."/>
            <person name="Chen H."/>
            <person name="Gleason M.L."/>
            <person name="Xu J.R."/>
            <person name="Liu H."/>
            <person name="Zhang R."/>
            <person name="Sun G."/>
        </authorList>
    </citation>
    <scope>NUCLEOTIDE SEQUENCE [LARGE SCALE GENOMIC DNA]</scope>
    <source>
        <strain evidence="2 3">LNHT1506</strain>
    </source>
</reference>
<sequence length="536" mass="60502">MASHRLCSSKHLYQLASSGQTQFAFQDAQIYDSDINLLSKQEEGLVQTPTLCPRWTFKEYACIDILDLLFPCTCLLGLQPRSPLRRWLRKQFKWLRWLKRSPILDILRRLAVPRPTTLPWPDEGRAYVTNLSSSLQTHPTSSNARPGFRSPSSSQYPEDRPLPRTRLTRSIHSDTTRRLRCILHFGPAGCRVCRNPNAPSHFKDLSHCREHIYRNRIYCACGTRIKAYRSLGQHAAHCSDTRGLVSGANSVWPHGICLTSDVLDAIDVAAPSERSISHAHTVDDQGQRWINIWCIIADFYLHQTWDLNWLTAEIPYPYETPTLHLPESQPSATQMAFTNSTASDASRSAQSTVSTNSGDLNSYAFSTPAQHERWRLYPLTHTTYTATSLSRSASSNLGYLRPDPSSLQSPDLYSREGAALHEQADALLIEPPPELLNFTFDQAQDPGDLTNLVHNDWLQDADDTVNDSEHVSRLDQHVATSFASPNEDPFGAISLQQQPVVSWDSLIEGHAEVRDLDPDQLRMLVESMLLSLRHQA</sequence>
<name>A0A6H0Y1T2_9PEZI</name>
<proteinExistence type="predicted"/>
<feature type="compositionally biased region" description="Polar residues" evidence="1">
    <location>
        <begin position="134"/>
        <end position="156"/>
    </location>
</feature>
<protein>
    <submittedName>
        <fullName evidence="2">Uncharacterized protein</fullName>
    </submittedName>
</protein>
<dbReference type="AlphaFoldDB" id="A0A6H0Y1T2"/>
<organism evidence="2 3">
    <name type="scientific">Peltaster fructicola</name>
    <dbReference type="NCBI Taxonomy" id="286661"/>
    <lineage>
        <taxon>Eukaryota</taxon>
        <taxon>Fungi</taxon>
        <taxon>Dikarya</taxon>
        <taxon>Ascomycota</taxon>
        <taxon>Pezizomycotina</taxon>
        <taxon>Dothideomycetes</taxon>
        <taxon>Dothideomycetes incertae sedis</taxon>
        <taxon>Peltaster</taxon>
    </lineage>
</organism>
<gene>
    <name evidence="2" type="ORF">AMS68_006499</name>
</gene>
<keyword evidence="3" id="KW-1185">Reference proteome</keyword>